<evidence type="ECO:0000256" key="1">
    <source>
        <dbReference type="ARBA" id="ARBA00006171"/>
    </source>
</evidence>
<dbReference type="PANTHER" id="PTHR18901:SF38">
    <property type="entry name" value="PSEUDOURIDINE-5'-PHOSPHATASE"/>
    <property type="match status" value="1"/>
</dbReference>
<dbReference type="GO" id="GO:0016787">
    <property type="term" value="F:hydrolase activity"/>
    <property type="evidence" value="ECO:0007669"/>
    <property type="project" value="UniProtKB-KW"/>
</dbReference>
<accession>A0A1M4ZCU1</accession>
<dbReference type="Proteomes" id="UP000184159">
    <property type="component" value="Unassembled WGS sequence"/>
</dbReference>
<protein>
    <submittedName>
        <fullName evidence="4">Haloacid dehalogenase superfamily, subfamily IA, variant 3 with third motif having DD or ED/haloacid dehalogenase superfamily, subfamily IA, variant 1 with third motif having Dx(3-4)D or Dx(3-4)E</fullName>
    </submittedName>
</protein>
<dbReference type="SFLD" id="SFLDS00003">
    <property type="entry name" value="Haloacid_Dehalogenase"/>
    <property type="match status" value="1"/>
</dbReference>
<dbReference type="InterPro" id="IPR036412">
    <property type="entry name" value="HAD-like_sf"/>
</dbReference>
<comment type="similarity">
    <text evidence="1">Belongs to the HAD-like hydrolase superfamily. CbbY/CbbZ/Gph/YieH family.</text>
</comment>
<dbReference type="InterPro" id="IPR023214">
    <property type="entry name" value="HAD_sf"/>
</dbReference>
<dbReference type="CDD" id="cd07505">
    <property type="entry name" value="HAD_BPGM-like"/>
    <property type="match status" value="1"/>
</dbReference>
<dbReference type="InterPro" id="IPR006439">
    <property type="entry name" value="HAD-SF_hydro_IA"/>
</dbReference>
<dbReference type="NCBIfam" id="TIGR01549">
    <property type="entry name" value="HAD-SF-IA-v1"/>
    <property type="match status" value="1"/>
</dbReference>
<dbReference type="PANTHER" id="PTHR18901">
    <property type="entry name" value="2-DEOXYGLUCOSE-6-PHOSPHATE PHOSPHATASE 2"/>
    <property type="match status" value="1"/>
</dbReference>
<evidence type="ECO:0000256" key="3">
    <source>
        <dbReference type="ARBA" id="ARBA00022801"/>
    </source>
</evidence>
<dbReference type="RefSeq" id="WP_072957661.1">
    <property type="nucleotide sequence ID" value="NZ_FQUH01000006.1"/>
</dbReference>
<dbReference type="Gene3D" id="3.40.50.1000">
    <property type="entry name" value="HAD superfamily/HAD-like"/>
    <property type="match status" value="1"/>
</dbReference>
<name>A0A1M4ZCU1_VIBGA</name>
<dbReference type="NCBIfam" id="NF008087">
    <property type="entry name" value="PRK10826.1"/>
    <property type="match status" value="1"/>
</dbReference>
<dbReference type="Gene3D" id="1.10.150.240">
    <property type="entry name" value="Putative phosphatase, domain 2"/>
    <property type="match status" value="1"/>
</dbReference>
<sequence length="218" mass="23887">MALPYKAVIFDMDGVLIDSEPFWRQAQIETLATYGAEITVEACIQYTMGKRLDAIASTWCQRCQLQIDPAILAQQILEKLIVQVRAHGRALPGVYQLLDALKQAGYRIGLATSSGPEIIQAVLQRLEIEAYFSQICSAEDEDYGKPHPAVYLSAAQKLDVSPDQCLVIEDSVTGMTAAKAASMTTFVVNAHQQDPRFALADQYFTSLEAIVSLIGAND</sequence>
<reference evidence="5" key="1">
    <citation type="submission" date="2016-11" db="EMBL/GenBank/DDBJ databases">
        <authorList>
            <person name="Varghese N."/>
            <person name="Submissions S."/>
        </authorList>
    </citation>
    <scope>NUCLEOTIDE SEQUENCE [LARGE SCALE GENOMIC DNA]</scope>
    <source>
        <strain evidence="5">DSM 21264</strain>
    </source>
</reference>
<evidence type="ECO:0000313" key="5">
    <source>
        <dbReference type="Proteomes" id="UP000184159"/>
    </source>
</evidence>
<evidence type="ECO:0000256" key="2">
    <source>
        <dbReference type="ARBA" id="ARBA00022723"/>
    </source>
</evidence>
<dbReference type="AlphaFoldDB" id="A0A1M4ZCU1"/>
<keyword evidence="2" id="KW-0479">Metal-binding</keyword>
<dbReference type="Pfam" id="PF00702">
    <property type="entry name" value="Hydrolase"/>
    <property type="match status" value="1"/>
</dbReference>
<dbReference type="EMBL" id="FQUH01000006">
    <property type="protein sequence ID" value="SHF15785.1"/>
    <property type="molecule type" value="Genomic_DNA"/>
</dbReference>
<dbReference type="SUPFAM" id="SSF56784">
    <property type="entry name" value="HAD-like"/>
    <property type="match status" value="1"/>
</dbReference>
<dbReference type="GO" id="GO:0000287">
    <property type="term" value="F:magnesium ion binding"/>
    <property type="evidence" value="ECO:0007669"/>
    <property type="project" value="UniProtKB-ARBA"/>
</dbReference>
<proteinExistence type="inferred from homology"/>
<keyword evidence="3" id="KW-0378">Hydrolase</keyword>
<dbReference type="InterPro" id="IPR023198">
    <property type="entry name" value="PGP-like_dom2"/>
</dbReference>
<dbReference type="SFLD" id="SFLDG01129">
    <property type="entry name" value="C1.5:_HAD__Beta-PGM__Phosphata"/>
    <property type="match status" value="1"/>
</dbReference>
<keyword evidence="5" id="KW-1185">Reference proteome</keyword>
<dbReference type="FunFam" id="3.40.50.1000:FF:000036">
    <property type="entry name" value="HAD family hydrolase"/>
    <property type="match status" value="1"/>
</dbReference>
<gene>
    <name evidence="4" type="ORF">SAMN02745781_01562</name>
</gene>
<dbReference type="SFLD" id="SFLDG01135">
    <property type="entry name" value="C1.5.6:_HAD__Beta-PGM__Phospha"/>
    <property type="match status" value="1"/>
</dbReference>
<evidence type="ECO:0000313" key="4">
    <source>
        <dbReference type="EMBL" id="SHF15785.1"/>
    </source>
</evidence>
<dbReference type="NCBIfam" id="TIGR01509">
    <property type="entry name" value="HAD-SF-IA-v3"/>
    <property type="match status" value="1"/>
</dbReference>
<organism evidence="4 5">
    <name type="scientific">Vibrio gazogenes DSM 21264 = NBRC 103151</name>
    <dbReference type="NCBI Taxonomy" id="1123492"/>
    <lineage>
        <taxon>Bacteria</taxon>
        <taxon>Pseudomonadati</taxon>
        <taxon>Pseudomonadota</taxon>
        <taxon>Gammaproteobacteria</taxon>
        <taxon>Vibrionales</taxon>
        <taxon>Vibrionaceae</taxon>
        <taxon>Vibrio</taxon>
    </lineage>
</organism>
<dbReference type="PRINTS" id="PR00413">
    <property type="entry name" value="HADHALOGNASE"/>
</dbReference>